<dbReference type="SUPFAM" id="SSF51905">
    <property type="entry name" value="FAD/NAD(P)-binding domain"/>
    <property type="match status" value="1"/>
</dbReference>
<organism evidence="6 7">
    <name type="scientific">Lactobacillus psittaci DSM 15354</name>
    <dbReference type="NCBI Taxonomy" id="1122152"/>
    <lineage>
        <taxon>Bacteria</taxon>
        <taxon>Bacillati</taxon>
        <taxon>Bacillota</taxon>
        <taxon>Bacilli</taxon>
        <taxon>Lactobacillales</taxon>
        <taxon>Lactobacillaceae</taxon>
        <taxon>Lactobacillus</taxon>
    </lineage>
</organism>
<evidence type="ECO:0000256" key="3">
    <source>
        <dbReference type="ARBA" id="ARBA00022630"/>
    </source>
</evidence>
<dbReference type="PATRIC" id="fig|1122152.4.peg.995"/>
<dbReference type="Proteomes" id="UP000051931">
    <property type="component" value="Unassembled WGS sequence"/>
</dbReference>
<sequence length="237" mass="26139">MNHKVETITEKDSYYIIDDLLQSRGIIIATGAGAFKPKAFPLPVPETLQSKVNYFIKNPATFAGKNVAVLGGGDSALDLAIELSKVANVTLIHRRNEFRGLESNVEKVKTNPKIQLLTPYLPHSVSDKNGKFELSLKKVGTELIDQAEFDNLLVAYGFRANNRFVKKWGIQTSDGLIEVDRKMQTSKERIFAVGDCVTYAGRVPVIGIGFGEAQLAISNIMQSLFPEKKITIHSTSI</sequence>
<protein>
    <submittedName>
        <fullName evidence="6">Thioredoxin reductase</fullName>
    </submittedName>
</protein>
<keyword evidence="7" id="KW-1185">Reference proteome</keyword>
<dbReference type="PANTHER" id="PTHR48105">
    <property type="entry name" value="THIOREDOXIN REDUCTASE 1-RELATED-RELATED"/>
    <property type="match status" value="1"/>
</dbReference>
<dbReference type="PRINTS" id="PR00469">
    <property type="entry name" value="PNDRDTASEII"/>
</dbReference>
<proteinExistence type="predicted"/>
<dbReference type="EMBL" id="AZFB01000005">
    <property type="protein sequence ID" value="KRL63028.1"/>
    <property type="molecule type" value="Genomic_DNA"/>
</dbReference>
<dbReference type="InterPro" id="IPR036188">
    <property type="entry name" value="FAD/NAD-bd_sf"/>
</dbReference>
<evidence type="ECO:0000256" key="4">
    <source>
        <dbReference type="ARBA" id="ARBA00023002"/>
    </source>
</evidence>
<dbReference type="AlphaFoldDB" id="A0A0R1S693"/>
<evidence type="ECO:0000313" key="6">
    <source>
        <dbReference type="EMBL" id="KRL63028.1"/>
    </source>
</evidence>
<keyword evidence="4" id="KW-0560">Oxidoreductase</keyword>
<evidence type="ECO:0000259" key="5">
    <source>
        <dbReference type="Pfam" id="PF07992"/>
    </source>
</evidence>
<accession>A0A0R1S693</accession>
<name>A0A0R1S693_9LACO</name>
<evidence type="ECO:0000256" key="1">
    <source>
        <dbReference type="ARBA" id="ARBA00001974"/>
    </source>
</evidence>
<evidence type="ECO:0000313" key="7">
    <source>
        <dbReference type="Proteomes" id="UP000051931"/>
    </source>
</evidence>
<comment type="cofactor">
    <cofactor evidence="1">
        <name>FAD</name>
        <dbReference type="ChEBI" id="CHEBI:57692"/>
    </cofactor>
</comment>
<dbReference type="InterPro" id="IPR023753">
    <property type="entry name" value="FAD/NAD-binding_dom"/>
</dbReference>
<dbReference type="InterPro" id="IPR050097">
    <property type="entry name" value="Ferredoxin-NADP_redctase_2"/>
</dbReference>
<dbReference type="GO" id="GO:0016491">
    <property type="term" value="F:oxidoreductase activity"/>
    <property type="evidence" value="ECO:0007669"/>
    <property type="project" value="UniProtKB-KW"/>
</dbReference>
<dbReference type="eggNOG" id="COG0492">
    <property type="taxonomic scope" value="Bacteria"/>
</dbReference>
<keyword evidence="3" id="KW-0285">Flavoprotein</keyword>
<reference evidence="6 7" key="1">
    <citation type="journal article" date="2015" name="Genome Announc.">
        <title>Expanding the biotechnology potential of lactobacilli through comparative genomics of 213 strains and associated genera.</title>
        <authorList>
            <person name="Sun Z."/>
            <person name="Harris H.M."/>
            <person name="McCann A."/>
            <person name="Guo C."/>
            <person name="Argimon S."/>
            <person name="Zhang W."/>
            <person name="Yang X."/>
            <person name="Jeffery I.B."/>
            <person name="Cooney J.C."/>
            <person name="Kagawa T.F."/>
            <person name="Liu W."/>
            <person name="Song Y."/>
            <person name="Salvetti E."/>
            <person name="Wrobel A."/>
            <person name="Rasinkangas P."/>
            <person name="Parkhill J."/>
            <person name="Rea M.C."/>
            <person name="O'Sullivan O."/>
            <person name="Ritari J."/>
            <person name="Douillard F.P."/>
            <person name="Paul Ross R."/>
            <person name="Yang R."/>
            <person name="Briner A.E."/>
            <person name="Felis G.E."/>
            <person name="de Vos W.M."/>
            <person name="Barrangou R."/>
            <person name="Klaenhammer T.R."/>
            <person name="Caufield P.W."/>
            <person name="Cui Y."/>
            <person name="Zhang H."/>
            <person name="O'Toole P.W."/>
        </authorList>
    </citation>
    <scope>NUCLEOTIDE SEQUENCE [LARGE SCALE GENOMIC DNA]</scope>
    <source>
        <strain evidence="6 7">DSM 15354</strain>
    </source>
</reference>
<dbReference type="PRINTS" id="PR00368">
    <property type="entry name" value="FADPNR"/>
</dbReference>
<dbReference type="STRING" id="1122152.GCA_000425905_00888"/>
<evidence type="ECO:0000256" key="2">
    <source>
        <dbReference type="ARBA" id="ARBA00011738"/>
    </source>
</evidence>
<dbReference type="Pfam" id="PF07992">
    <property type="entry name" value="Pyr_redox_2"/>
    <property type="match status" value="1"/>
</dbReference>
<dbReference type="Gene3D" id="3.50.50.60">
    <property type="entry name" value="FAD/NAD(P)-binding domain"/>
    <property type="match status" value="2"/>
</dbReference>
<comment type="subunit">
    <text evidence="2">Homodimer.</text>
</comment>
<gene>
    <name evidence="6" type="ORF">FC23_GL000965</name>
</gene>
<feature type="domain" description="FAD/NAD(P)-binding" evidence="5">
    <location>
        <begin position="21"/>
        <end position="200"/>
    </location>
</feature>
<comment type="caution">
    <text evidence="6">The sequence shown here is derived from an EMBL/GenBank/DDBJ whole genome shotgun (WGS) entry which is preliminary data.</text>
</comment>